<keyword evidence="6 7" id="KW-0472">Membrane</keyword>
<evidence type="ECO:0000256" key="8">
    <source>
        <dbReference type="PIRSR" id="PIRSR600715-1"/>
    </source>
</evidence>
<feature type="transmembrane region" description="Helical" evidence="7">
    <location>
        <begin position="88"/>
        <end position="109"/>
    </location>
</feature>
<evidence type="ECO:0000313" key="10">
    <source>
        <dbReference type="Proteomes" id="UP000231426"/>
    </source>
</evidence>
<keyword evidence="7 8" id="KW-0460">Magnesium</keyword>
<dbReference type="GO" id="GO:0008360">
    <property type="term" value="P:regulation of cell shape"/>
    <property type="evidence" value="ECO:0007669"/>
    <property type="project" value="UniProtKB-KW"/>
</dbReference>
<dbReference type="InterPro" id="IPR003524">
    <property type="entry name" value="PNAcMuramoyl-5peptid_Trfase"/>
</dbReference>
<feature type="transmembrane region" description="Helical" evidence="7">
    <location>
        <begin position="170"/>
        <end position="185"/>
    </location>
</feature>
<evidence type="ECO:0000256" key="4">
    <source>
        <dbReference type="ARBA" id="ARBA00022692"/>
    </source>
</evidence>
<evidence type="ECO:0000256" key="7">
    <source>
        <dbReference type="HAMAP-Rule" id="MF_00038"/>
    </source>
</evidence>
<keyword evidence="4 7" id="KW-0812">Transmembrane</keyword>
<organism evidence="9 10">
    <name type="scientific">Candidatus Magasanikbacteria bacterium CG10_big_fil_rev_8_21_14_0_10_36_32</name>
    <dbReference type="NCBI Taxonomy" id="1974646"/>
    <lineage>
        <taxon>Bacteria</taxon>
        <taxon>Candidatus Magasanikiibacteriota</taxon>
    </lineage>
</organism>
<comment type="function">
    <text evidence="7">Catalyzes the initial step of the lipid cycle reactions in the biosynthesis of the cell wall peptidoglycan: transfers peptidoglycan precursor phospho-MurNAc-pentapeptide from UDP-MurNAc-pentapeptide onto the lipid carrier undecaprenyl phosphate, yielding undecaprenyl-pyrophosphoryl-MurNAc-pentapeptide, known as lipid I.</text>
</comment>
<evidence type="ECO:0000256" key="2">
    <source>
        <dbReference type="ARBA" id="ARBA00005583"/>
    </source>
</evidence>
<feature type="transmembrane region" description="Helical" evidence="7">
    <location>
        <begin position="356"/>
        <end position="376"/>
    </location>
</feature>
<evidence type="ECO:0000256" key="5">
    <source>
        <dbReference type="ARBA" id="ARBA00022989"/>
    </source>
</evidence>
<evidence type="ECO:0000313" key="9">
    <source>
        <dbReference type="EMBL" id="PIT88110.1"/>
    </source>
</evidence>
<accession>A0A2M6W5U6</accession>
<comment type="pathway">
    <text evidence="7">Cell wall biogenesis; peptidoglycan biosynthesis.</text>
</comment>
<evidence type="ECO:0000256" key="3">
    <source>
        <dbReference type="ARBA" id="ARBA00022679"/>
    </source>
</evidence>
<evidence type="ECO:0000256" key="1">
    <source>
        <dbReference type="ARBA" id="ARBA00004141"/>
    </source>
</evidence>
<keyword evidence="7 8" id="KW-0479">Metal-binding</keyword>
<dbReference type="GO" id="GO:0005886">
    <property type="term" value="C:plasma membrane"/>
    <property type="evidence" value="ECO:0007669"/>
    <property type="project" value="UniProtKB-SubCell"/>
</dbReference>
<dbReference type="PROSITE" id="PS01348">
    <property type="entry name" value="MRAY_2"/>
    <property type="match status" value="1"/>
</dbReference>
<dbReference type="InterPro" id="IPR018480">
    <property type="entry name" value="PNAcMuramoyl-5peptid_Trfase_CS"/>
</dbReference>
<feature type="transmembrane region" description="Helical" evidence="7">
    <location>
        <begin position="233"/>
        <end position="251"/>
    </location>
</feature>
<dbReference type="InterPro" id="IPR000715">
    <property type="entry name" value="Glycosyl_transferase_4"/>
</dbReference>
<comment type="catalytic activity">
    <reaction evidence="7">
        <text>UDP-N-acetyl-alpha-D-muramoyl-L-alanyl-gamma-D-glutamyl-meso-2,6-diaminopimeloyl-D-alanyl-D-alanine + di-trans,octa-cis-undecaprenyl phosphate = di-trans,octa-cis-undecaprenyl diphospho-N-acetyl-alpha-D-muramoyl-L-alanyl-D-glutamyl-meso-2,6-diaminopimeloyl-D-alanyl-D-alanine + UMP</text>
        <dbReference type="Rhea" id="RHEA:28386"/>
        <dbReference type="ChEBI" id="CHEBI:57865"/>
        <dbReference type="ChEBI" id="CHEBI:60392"/>
        <dbReference type="ChEBI" id="CHEBI:61386"/>
        <dbReference type="ChEBI" id="CHEBI:61387"/>
        <dbReference type="EC" id="2.7.8.13"/>
    </reaction>
</comment>
<comment type="subcellular location">
    <subcellularLocation>
        <location evidence="7">Cell membrane</location>
        <topology evidence="7">Multi-pass membrane protein</topology>
    </subcellularLocation>
    <subcellularLocation>
        <location evidence="1">Membrane</location>
        <topology evidence="1">Multi-pass membrane protein</topology>
    </subcellularLocation>
</comment>
<protein>
    <recommendedName>
        <fullName evidence="7">Phospho-N-acetylmuramoyl-pentapeptide-transferase</fullName>
        <ecNumber evidence="7">2.7.8.13</ecNumber>
    </recommendedName>
    <alternativeName>
        <fullName evidence="7">UDP-MurNAc-pentapeptide phosphotransferase</fullName>
    </alternativeName>
</protein>
<dbReference type="PANTHER" id="PTHR22926">
    <property type="entry name" value="PHOSPHO-N-ACETYLMURAMOYL-PENTAPEPTIDE-TRANSFERASE"/>
    <property type="match status" value="1"/>
</dbReference>
<keyword evidence="3 7" id="KW-0808">Transferase</keyword>
<keyword evidence="7" id="KW-0133">Cell shape</keyword>
<feature type="transmembrane region" description="Helical" evidence="7">
    <location>
        <begin position="308"/>
        <end position="328"/>
    </location>
</feature>
<evidence type="ECO:0000256" key="6">
    <source>
        <dbReference type="ARBA" id="ARBA00023136"/>
    </source>
</evidence>
<keyword evidence="7" id="KW-0132">Cell division</keyword>
<name>A0A2M6W5U6_9BACT</name>
<keyword evidence="5 7" id="KW-1133">Transmembrane helix</keyword>
<comment type="cofactor">
    <cofactor evidence="7 8">
        <name>Mg(2+)</name>
        <dbReference type="ChEBI" id="CHEBI:18420"/>
    </cofactor>
</comment>
<gene>
    <name evidence="7" type="primary">mraY</name>
    <name evidence="9" type="ORF">COU29_03810</name>
</gene>
<keyword evidence="7" id="KW-0573">Peptidoglycan synthesis</keyword>
<dbReference type="GO" id="GO:0009252">
    <property type="term" value="P:peptidoglycan biosynthetic process"/>
    <property type="evidence" value="ECO:0007669"/>
    <property type="project" value="UniProtKB-UniRule"/>
</dbReference>
<dbReference type="GO" id="GO:0051992">
    <property type="term" value="F:UDP-N-acetylmuramoyl-L-alanyl-D-glutamyl-meso-2,6-diaminopimelyl-D-alanyl-D-alanine:undecaprenyl-phosphate transferase activity"/>
    <property type="evidence" value="ECO:0007669"/>
    <property type="project" value="RHEA"/>
</dbReference>
<dbReference type="EMBL" id="PFBV01000005">
    <property type="protein sequence ID" value="PIT88110.1"/>
    <property type="molecule type" value="Genomic_DNA"/>
</dbReference>
<dbReference type="UniPathway" id="UPA00219"/>
<keyword evidence="7" id="KW-0961">Cell wall biogenesis/degradation</keyword>
<dbReference type="GO" id="GO:0071555">
    <property type="term" value="P:cell wall organization"/>
    <property type="evidence" value="ECO:0007669"/>
    <property type="project" value="UniProtKB-KW"/>
</dbReference>
<feature type="transmembrane region" description="Helical" evidence="7">
    <location>
        <begin position="286"/>
        <end position="302"/>
    </location>
</feature>
<feature type="binding site" evidence="8">
    <location>
        <position position="285"/>
    </location>
    <ligand>
        <name>Mg(2+)</name>
        <dbReference type="ChEBI" id="CHEBI:18420"/>
    </ligand>
</feature>
<feature type="binding site" evidence="8">
    <location>
        <position position="225"/>
    </location>
    <ligand>
        <name>Mg(2+)</name>
        <dbReference type="ChEBI" id="CHEBI:18420"/>
    </ligand>
</feature>
<dbReference type="AlphaFoldDB" id="A0A2M6W5U6"/>
<feature type="transmembrane region" description="Helical" evidence="7">
    <location>
        <begin position="205"/>
        <end position="226"/>
    </location>
</feature>
<dbReference type="PANTHER" id="PTHR22926:SF5">
    <property type="entry name" value="PHOSPHO-N-ACETYLMURAMOYL-PENTAPEPTIDE-TRANSFERASE HOMOLOG"/>
    <property type="match status" value="1"/>
</dbReference>
<comment type="caution">
    <text evidence="9">The sequence shown here is derived from an EMBL/GenBank/DDBJ whole genome shotgun (WGS) entry which is preliminary data.</text>
</comment>
<feature type="transmembrane region" description="Helical" evidence="7">
    <location>
        <begin position="257"/>
        <end position="274"/>
    </location>
</feature>
<reference evidence="10" key="1">
    <citation type="submission" date="2017-09" db="EMBL/GenBank/DDBJ databases">
        <title>Depth-based differentiation of microbial function through sediment-hosted aquifers and enrichment of novel symbionts in the deep terrestrial subsurface.</title>
        <authorList>
            <person name="Probst A.J."/>
            <person name="Ladd B."/>
            <person name="Jarett J.K."/>
            <person name="Geller-Mcgrath D.E."/>
            <person name="Sieber C.M.K."/>
            <person name="Emerson J.B."/>
            <person name="Anantharaman K."/>
            <person name="Thomas B.C."/>
            <person name="Malmstrom R."/>
            <person name="Stieglmeier M."/>
            <person name="Klingl A."/>
            <person name="Woyke T."/>
            <person name="Ryan C.M."/>
            <person name="Banfield J.F."/>
        </authorList>
    </citation>
    <scope>NUCLEOTIDE SEQUENCE [LARGE SCALE GENOMIC DNA]</scope>
</reference>
<dbReference type="GO" id="GO:0008963">
    <property type="term" value="F:phospho-N-acetylmuramoyl-pentapeptide-transferase activity"/>
    <property type="evidence" value="ECO:0007669"/>
    <property type="project" value="UniProtKB-UniRule"/>
</dbReference>
<proteinExistence type="inferred from homology"/>
<comment type="similarity">
    <text evidence="2 7">Belongs to the glycosyltransferase 4 family. MraY subfamily.</text>
</comment>
<keyword evidence="7" id="KW-0131">Cell cycle</keyword>
<dbReference type="GO" id="GO:0046872">
    <property type="term" value="F:metal ion binding"/>
    <property type="evidence" value="ECO:0007669"/>
    <property type="project" value="UniProtKB-KW"/>
</dbReference>
<dbReference type="HAMAP" id="MF_00038">
    <property type="entry name" value="MraY"/>
    <property type="match status" value="1"/>
</dbReference>
<keyword evidence="7" id="KW-1003">Cell membrane</keyword>
<dbReference type="Proteomes" id="UP000231426">
    <property type="component" value="Unassembled WGS sequence"/>
</dbReference>
<dbReference type="EC" id="2.7.8.13" evidence="7"/>
<dbReference type="Pfam" id="PF00953">
    <property type="entry name" value="Glycos_transf_4"/>
    <property type="match status" value="1"/>
</dbReference>
<sequence length="377" mass="42883">MMSCEPFSPELLEQAMIYLLSATVGSFVLAPLLIKLLYKLNITRRNEFDFTLRSSERSSKIGTPIMGGILVIFVVTIITLIFNWERKYTFVPIGVMGISAMLGAADDLLNIFGKKRRFRSIEHVKTLMRIHKSWQTRLWYKITLPLTYLKNFIGAFGSHPGRGVLVHEKLFFQLLAGSVTAWWIYAKLGGDWRSLWVPYDGQINLGWLIIPLVILLVMFTANAVNIADGLDGLAGGSLLFTFLGLTLISWIEGRVAFTLLNATVVGTLIAYTYFNIKPARFQMGDVGSLGLGALLAINVIAINKTILLPIIGFIFYLEAFSVVIQVFFRRVFGRRFFKMAPLHHHFEFHGWSEEKIVMRFWLIHAFFVFVAVWLSFH</sequence>
<dbReference type="GO" id="GO:0051301">
    <property type="term" value="P:cell division"/>
    <property type="evidence" value="ECO:0007669"/>
    <property type="project" value="UniProtKB-KW"/>
</dbReference>
<feature type="transmembrane region" description="Helical" evidence="7">
    <location>
        <begin position="15"/>
        <end position="38"/>
    </location>
</feature>
<feature type="transmembrane region" description="Helical" evidence="7">
    <location>
        <begin position="61"/>
        <end position="82"/>
    </location>
</feature>